<organism evidence="2 3">
    <name type="scientific">Conger conger</name>
    <name type="common">Conger eel</name>
    <name type="synonym">Muraena conger</name>
    <dbReference type="NCBI Taxonomy" id="82655"/>
    <lineage>
        <taxon>Eukaryota</taxon>
        <taxon>Metazoa</taxon>
        <taxon>Chordata</taxon>
        <taxon>Craniata</taxon>
        <taxon>Vertebrata</taxon>
        <taxon>Euteleostomi</taxon>
        <taxon>Actinopterygii</taxon>
        <taxon>Neopterygii</taxon>
        <taxon>Teleostei</taxon>
        <taxon>Anguilliformes</taxon>
        <taxon>Congridae</taxon>
        <taxon>Conger</taxon>
    </lineage>
</organism>
<evidence type="ECO:0000313" key="3">
    <source>
        <dbReference type="Proteomes" id="UP001152803"/>
    </source>
</evidence>
<dbReference type="AlphaFoldDB" id="A0A9Q1CX65"/>
<dbReference type="EMBL" id="JAFJMO010000018">
    <property type="protein sequence ID" value="KAJ8250778.1"/>
    <property type="molecule type" value="Genomic_DNA"/>
</dbReference>
<proteinExistence type="predicted"/>
<reference evidence="2" key="1">
    <citation type="journal article" date="2023" name="Science">
        <title>Genome structures resolve the early diversification of teleost fishes.</title>
        <authorList>
            <person name="Parey E."/>
            <person name="Louis A."/>
            <person name="Montfort J."/>
            <person name="Bouchez O."/>
            <person name="Roques C."/>
            <person name="Iampietro C."/>
            <person name="Lluch J."/>
            <person name="Castinel A."/>
            <person name="Donnadieu C."/>
            <person name="Desvignes T."/>
            <person name="Floi Bucao C."/>
            <person name="Jouanno E."/>
            <person name="Wen M."/>
            <person name="Mejri S."/>
            <person name="Dirks R."/>
            <person name="Jansen H."/>
            <person name="Henkel C."/>
            <person name="Chen W.J."/>
            <person name="Zahm M."/>
            <person name="Cabau C."/>
            <person name="Klopp C."/>
            <person name="Thompson A.W."/>
            <person name="Robinson-Rechavi M."/>
            <person name="Braasch I."/>
            <person name="Lecointre G."/>
            <person name="Bobe J."/>
            <person name="Postlethwait J.H."/>
            <person name="Berthelot C."/>
            <person name="Roest Crollius H."/>
            <person name="Guiguen Y."/>
        </authorList>
    </citation>
    <scope>NUCLEOTIDE SEQUENCE</scope>
    <source>
        <strain evidence="2">Concon-B</strain>
    </source>
</reference>
<gene>
    <name evidence="2" type="ORF">COCON_G00227000</name>
</gene>
<dbReference type="Proteomes" id="UP001152803">
    <property type="component" value="Unassembled WGS sequence"/>
</dbReference>
<sequence>MCVNPELKAPACVRSAGSGPGPGAGPGSSRWGRWPVSGPPSEGRCGGPAADAA</sequence>
<evidence type="ECO:0000313" key="2">
    <source>
        <dbReference type="EMBL" id="KAJ8250778.1"/>
    </source>
</evidence>
<name>A0A9Q1CX65_CONCO</name>
<comment type="caution">
    <text evidence="2">The sequence shown here is derived from an EMBL/GenBank/DDBJ whole genome shotgun (WGS) entry which is preliminary data.</text>
</comment>
<feature type="region of interest" description="Disordered" evidence="1">
    <location>
        <begin position="1"/>
        <end position="53"/>
    </location>
</feature>
<protein>
    <submittedName>
        <fullName evidence="2">Uncharacterized protein</fullName>
    </submittedName>
</protein>
<accession>A0A9Q1CX65</accession>
<evidence type="ECO:0000256" key="1">
    <source>
        <dbReference type="SAM" id="MobiDB-lite"/>
    </source>
</evidence>
<keyword evidence="3" id="KW-1185">Reference proteome</keyword>